<comment type="caution">
    <text evidence="1">The sequence shown here is derived from an EMBL/GenBank/DDBJ whole genome shotgun (WGS) entry which is preliminary data.</text>
</comment>
<reference evidence="1 2" key="1">
    <citation type="submission" date="2019-07" db="EMBL/GenBank/DDBJ databases">
        <title>Whole genome shotgun sequence of Methylobacterium gnaphalii NBRC 107716.</title>
        <authorList>
            <person name="Hosoyama A."/>
            <person name="Uohara A."/>
            <person name="Ohji S."/>
            <person name="Ichikawa N."/>
        </authorList>
    </citation>
    <scope>NUCLEOTIDE SEQUENCE [LARGE SCALE GENOMIC DNA]</scope>
    <source>
        <strain evidence="1 2">NBRC 107716</strain>
    </source>
</reference>
<accession>A0A512JMB4</accession>
<dbReference type="EMBL" id="BJZV01000015">
    <property type="protein sequence ID" value="GEP11110.1"/>
    <property type="molecule type" value="Genomic_DNA"/>
</dbReference>
<name>A0A512JMB4_9HYPH</name>
<dbReference type="AlphaFoldDB" id="A0A512JMB4"/>
<sequence length="142" mass="15427">MAKRVVLMPSYVRVSRPGYDVDSAPQQGLLLDLGARNMQIIQRGYKTPDAQTVPPGQGYAVGEADFTFSINIPAQQSTPDFRCSVVLKSGQDRGFVTESGKPGYNITYTPTQITVVVVRGSSNQFTGVDGLSYSVFRKRTTG</sequence>
<organism evidence="1 2">
    <name type="scientific">Methylobacterium gnaphalii</name>
    <dbReference type="NCBI Taxonomy" id="1010610"/>
    <lineage>
        <taxon>Bacteria</taxon>
        <taxon>Pseudomonadati</taxon>
        <taxon>Pseudomonadota</taxon>
        <taxon>Alphaproteobacteria</taxon>
        <taxon>Hyphomicrobiales</taxon>
        <taxon>Methylobacteriaceae</taxon>
        <taxon>Methylobacterium</taxon>
    </lineage>
</organism>
<protein>
    <submittedName>
        <fullName evidence="1">Uncharacterized protein</fullName>
    </submittedName>
</protein>
<evidence type="ECO:0000313" key="2">
    <source>
        <dbReference type="Proteomes" id="UP000321750"/>
    </source>
</evidence>
<gene>
    <name evidence="1" type="ORF">MGN01_29550</name>
</gene>
<keyword evidence="2" id="KW-1185">Reference proteome</keyword>
<dbReference type="Proteomes" id="UP000321750">
    <property type="component" value="Unassembled WGS sequence"/>
</dbReference>
<evidence type="ECO:0000313" key="1">
    <source>
        <dbReference type="EMBL" id="GEP11110.1"/>
    </source>
</evidence>
<proteinExistence type="predicted"/>